<comment type="cofactor">
    <cofactor evidence="2">
        <name>Mg(2+)</name>
        <dbReference type="ChEBI" id="CHEBI:18420"/>
    </cofactor>
</comment>
<dbReference type="EMBL" id="BRYB01001625">
    <property type="protein sequence ID" value="GMI29911.1"/>
    <property type="molecule type" value="Genomic_DNA"/>
</dbReference>
<evidence type="ECO:0000256" key="3">
    <source>
        <dbReference type="ARBA" id="ARBA00022679"/>
    </source>
</evidence>
<evidence type="ECO:0000256" key="7">
    <source>
        <dbReference type="ARBA" id="ARBA00048259"/>
    </source>
</evidence>
<comment type="catalytic activity">
    <reaction evidence="7">
        <text>a monosaccharide 1-phosphate + UTP + H(+) = a UDP-monosaccharide + diphosphate</text>
        <dbReference type="Rhea" id="RHEA:13205"/>
        <dbReference type="ChEBI" id="CHEBI:15378"/>
        <dbReference type="ChEBI" id="CHEBI:33019"/>
        <dbReference type="ChEBI" id="CHEBI:46398"/>
        <dbReference type="ChEBI" id="CHEBI:140358"/>
        <dbReference type="ChEBI" id="CHEBI:140359"/>
        <dbReference type="EC" id="2.7.7.64"/>
    </reaction>
</comment>
<dbReference type="EC" id="2.7.7.64" evidence="6"/>
<dbReference type="SUPFAM" id="SSF53448">
    <property type="entry name" value="Nucleotide-diphospho-sugar transferases"/>
    <property type="match status" value="1"/>
</dbReference>
<dbReference type="PANTHER" id="PTHR11952:SF9">
    <property type="entry name" value="UDP-SUGAR PYROPHOSPHORYLASE"/>
    <property type="match status" value="1"/>
</dbReference>
<sequence>MSSLDAAYPGGLPSYVSKARSLLAASLSGANPFAGYTPSVPPGESLAYASPAHLSLESSGLSSAGGLGFVLVAGGLGERLGYPGVKVGLSPYAATGETYLGQYASFLLALGARTGRVPPLCIMTSEDTDAGVRKLLAKRGDFGLPRVDVVTQQKVAALADAGGGLAFAVGGGGEVEIVTKPHGHGDVHSLLHRSGLLPEYAAAGVTHLAFLQDTNALATNGVLPALGVAVGGKQEMTSICVPRVAGEAAGAIAELGRGGGSVTINVEYNQLGPLLRAGGGDDVADPGTGYSPFPGNTNNFILELSSYAATLAGPDEGVVSEFVNPKMEADGVTFKKPARLECMMQDYPWLLQKRGPAAGGPGGKVGFASLPRWLSFSPAKNSLQSGQEAEAAGGAGAGTLASAESEGYYAGARKLMAAGVELEEPRLGSKVAGITIYDGPRVVLSPSFALTHGELVDKFTSSAISSDSWLTVEGANVRISNLKLAGALVVKCLSEKATLTVDGLVCENLGWRYRELTAGEMGGGAEGVTVEDRTRGYVLERLETMEIVVGEDEVGNFRVGVDGRLLKEDGEDEEGGGVCN</sequence>
<accession>A0ABQ6MNW5</accession>
<keyword evidence="9" id="KW-1185">Reference proteome</keyword>
<evidence type="ECO:0000256" key="5">
    <source>
        <dbReference type="ARBA" id="ARBA00038047"/>
    </source>
</evidence>
<dbReference type="InterPro" id="IPR002618">
    <property type="entry name" value="UDPGP_fam"/>
</dbReference>
<dbReference type="InterPro" id="IPR039741">
    <property type="entry name" value="UDP-sugar_pyrophosphorylase"/>
</dbReference>
<comment type="similarity">
    <text evidence="5">Belongs to the USP family.</text>
</comment>
<proteinExistence type="inferred from homology"/>
<dbReference type="Proteomes" id="UP001165060">
    <property type="component" value="Unassembled WGS sequence"/>
</dbReference>
<dbReference type="Pfam" id="PF01704">
    <property type="entry name" value="UDPGP"/>
    <property type="match status" value="1"/>
</dbReference>
<comment type="cofactor">
    <cofactor evidence="1">
        <name>Mn(2+)</name>
        <dbReference type="ChEBI" id="CHEBI:29035"/>
    </cofactor>
</comment>
<organism evidence="8 9">
    <name type="scientific">Tetraparma gracilis</name>
    <dbReference type="NCBI Taxonomy" id="2962635"/>
    <lineage>
        <taxon>Eukaryota</taxon>
        <taxon>Sar</taxon>
        <taxon>Stramenopiles</taxon>
        <taxon>Ochrophyta</taxon>
        <taxon>Bolidophyceae</taxon>
        <taxon>Parmales</taxon>
        <taxon>Triparmaceae</taxon>
        <taxon>Tetraparma</taxon>
    </lineage>
</organism>
<protein>
    <recommendedName>
        <fullName evidence="6">UTP-monosaccharide-1-phosphate uridylyltransferase</fullName>
        <ecNumber evidence="6">2.7.7.64</ecNumber>
    </recommendedName>
</protein>
<evidence type="ECO:0000256" key="2">
    <source>
        <dbReference type="ARBA" id="ARBA00001946"/>
    </source>
</evidence>
<name>A0ABQ6MNW5_9STRA</name>
<evidence type="ECO:0000313" key="8">
    <source>
        <dbReference type="EMBL" id="GMI29911.1"/>
    </source>
</evidence>
<evidence type="ECO:0000256" key="6">
    <source>
        <dbReference type="ARBA" id="ARBA00039080"/>
    </source>
</evidence>
<gene>
    <name evidence="8" type="ORF">TeGR_g957</name>
</gene>
<dbReference type="Gene3D" id="2.160.10.30">
    <property type="match status" value="1"/>
</dbReference>
<dbReference type="Gene3D" id="3.90.550.10">
    <property type="entry name" value="Spore Coat Polysaccharide Biosynthesis Protein SpsA, Chain A"/>
    <property type="match status" value="1"/>
</dbReference>
<evidence type="ECO:0000313" key="9">
    <source>
        <dbReference type="Proteomes" id="UP001165060"/>
    </source>
</evidence>
<keyword evidence="4" id="KW-0548">Nucleotidyltransferase</keyword>
<evidence type="ECO:0000256" key="1">
    <source>
        <dbReference type="ARBA" id="ARBA00001936"/>
    </source>
</evidence>
<keyword evidence="3" id="KW-0808">Transferase</keyword>
<evidence type="ECO:0000256" key="4">
    <source>
        <dbReference type="ARBA" id="ARBA00022695"/>
    </source>
</evidence>
<dbReference type="InterPro" id="IPR029044">
    <property type="entry name" value="Nucleotide-diphossugar_trans"/>
</dbReference>
<reference evidence="8 9" key="1">
    <citation type="journal article" date="2023" name="Commun. Biol.">
        <title>Genome analysis of Parmales, the sister group of diatoms, reveals the evolutionary specialization of diatoms from phago-mixotrophs to photoautotrophs.</title>
        <authorList>
            <person name="Ban H."/>
            <person name="Sato S."/>
            <person name="Yoshikawa S."/>
            <person name="Yamada K."/>
            <person name="Nakamura Y."/>
            <person name="Ichinomiya M."/>
            <person name="Sato N."/>
            <person name="Blanc-Mathieu R."/>
            <person name="Endo H."/>
            <person name="Kuwata A."/>
            <person name="Ogata H."/>
        </authorList>
    </citation>
    <scope>NUCLEOTIDE SEQUENCE [LARGE SCALE GENOMIC DNA]</scope>
</reference>
<dbReference type="PANTHER" id="PTHR11952">
    <property type="entry name" value="UDP- GLUCOSE PYROPHOSPHORYLASE"/>
    <property type="match status" value="1"/>
</dbReference>
<comment type="caution">
    <text evidence="8">The sequence shown here is derived from an EMBL/GenBank/DDBJ whole genome shotgun (WGS) entry which is preliminary data.</text>
</comment>